<gene>
    <name evidence="8" type="ORF">A1Q2_04128</name>
</gene>
<evidence type="ECO:0000256" key="6">
    <source>
        <dbReference type="PROSITE-ProRule" id="PRU00042"/>
    </source>
</evidence>
<keyword evidence="9" id="KW-1185">Reference proteome</keyword>
<dbReference type="Gene3D" id="3.30.160.60">
    <property type="entry name" value="Classic Zinc Finger"/>
    <property type="match status" value="1"/>
</dbReference>
<dbReference type="PANTHER" id="PTHR24394">
    <property type="entry name" value="ZINC FINGER PROTEIN"/>
    <property type="match status" value="1"/>
</dbReference>
<dbReference type="Proteomes" id="UP000006757">
    <property type="component" value="Unassembled WGS sequence"/>
</dbReference>
<dbReference type="GO" id="GO:0008270">
    <property type="term" value="F:zinc ion binding"/>
    <property type="evidence" value="ECO:0007669"/>
    <property type="project" value="UniProtKB-KW"/>
</dbReference>
<accession>K1VQ77</accession>
<organism evidence="8 9">
    <name type="scientific">Trichosporon asahii var. asahii (strain CBS 8904)</name>
    <name type="common">Yeast</name>
    <dbReference type="NCBI Taxonomy" id="1220162"/>
    <lineage>
        <taxon>Eukaryota</taxon>
        <taxon>Fungi</taxon>
        <taxon>Dikarya</taxon>
        <taxon>Basidiomycota</taxon>
        <taxon>Agaricomycotina</taxon>
        <taxon>Tremellomycetes</taxon>
        <taxon>Trichosporonales</taxon>
        <taxon>Trichosporonaceae</taxon>
        <taxon>Trichosporon</taxon>
    </lineage>
</organism>
<reference evidence="8 9" key="1">
    <citation type="journal article" date="2012" name="Eukaryot. Cell">
        <title>Genome sequence of the Trichosporon asahii environmental strain CBS 8904.</title>
        <authorList>
            <person name="Yang R.Y."/>
            <person name="Li H.T."/>
            <person name="Zhu H."/>
            <person name="Zhou G.P."/>
            <person name="Wang M."/>
            <person name="Wang L."/>
        </authorList>
    </citation>
    <scope>NUCLEOTIDE SEQUENCE [LARGE SCALE GENOMIC DNA]</scope>
    <source>
        <strain evidence="8 9">CBS 8904</strain>
    </source>
</reference>
<dbReference type="PANTHER" id="PTHR24394:SF29">
    <property type="entry name" value="MYONEURIN"/>
    <property type="match status" value="1"/>
</dbReference>
<dbReference type="GO" id="GO:0000981">
    <property type="term" value="F:DNA-binding transcription factor activity, RNA polymerase II-specific"/>
    <property type="evidence" value="ECO:0007669"/>
    <property type="project" value="TreeGrafter"/>
</dbReference>
<evidence type="ECO:0000259" key="7">
    <source>
        <dbReference type="PROSITE" id="PS50157"/>
    </source>
</evidence>
<keyword evidence="1" id="KW-0479">Metal-binding</keyword>
<dbReference type="EMBL" id="AMBO01000313">
    <property type="protein sequence ID" value="EKD01567.1"/>
    <property type="molecule type" value="Genomic_DNA"/>
</dbReference>
<evidence type="ECO:0000256" key="2">
    <source>
        <dbReference type="ARBA" id="ARBA00022737"/>
    </source>
</evidence>
<evidence type="ECO:0000313" key="8">
    <source>
        <dbReference type="EMBL" id="EKD01567.1"/>
    </source>
</evidence>
<dbReference type="InParanoid" id="K1VQ77"/>
<feature type="domain" description="C2H2-type" evidence="7">
    <location>
        <begin position="97"/>
        <end position="128"/>
    </location>
</feature>
<dbReference type="PROSITE" id="PS50157">
    <property type="entry name" value="ZINC_FINGER_C2H2_2"/>
    <property type="match status" value="1"/>
</dbReference>
<proteinExistence type="predicted"/>
<dbReference type="InterPro" id="IPR013087">
    <property type="entry name" value="Znf_C2H2_type"/>
</dbReference>
<sequence length="201" mass="23550">MTFLCRGCKLTFDSSSARNAHLALTGHRAPAHECPAKSCGAVCRNDRELWEHMKGCSRMKRTKIKGVPWTDAYFFCEYCEQLVCGTKAQEDHQCTDYSCDRCESSFETLTALARHLFPILSIEIEERTLREELYARVRERDRRGILKSLKDKYNVPKNQVEERLHLRDERYVCHLCQAVFPDRLGLKEHFWSHARKVYSVE</sequence>
<dbReference type="GO" id="GO:0005634">
    <property type="term" value="C:nucleus"/>
    <property type="evidence" value="ECO:0007669"/>
    <property type="project" value="TreeGrafter"/>
</dbReference>
<keyword evidence="3 6" id="KW-0863">Zinc-finger</keyword>
<evidence type="ECO:0000256" key="4">
    <source>
        <dbReference type="ARBA" id="ARBA00022833"/>
    </source>
</evidence>
<dbReference type="HOGENOM" id="CLU_1361282_0_0_1"/>
<dbReference type="PROSITE" id="PS00028">
    <property type="entry name" value="ZINC_FINGER_C2H2_1"/>
    <property type="match status" value="2"/>
</dbReference>
<evidence type="ECO:0000256" key="5">
    <source>
        <dbReference type="ARBA" id="ARBA00023242"/>
    </source>
</evidence>
<dbReference type="AlphaFoldDB" id="K1VQ77"/>
<evidence type="ECO:0000256" key="3">
    <source>
        <dbReference type="ARBA" id="ARBA00022771"/>
    </source>
</evidence>
<keyword evidence="4" id="KW-0862">Zinc</keyword>
<comment type="caution">
    <text evidence="8">The sequence shown here is derived from an EMBL/GenBank/DDBJ whole genome shotgun (WGS) entry which is preliminary data.</text>
</comment>
<name>K1VQ77_TRIAC</name>
<evidence type="ECO:0000313" key="9">
    <source>
        <dbReference type="Proteomes" id="UP000006757"/>
    </source>
</evidence>
<keyword evidence="5" id="KW-0539">Nucleus</keyword>
<keyword evidence="2" id="KW-0677">Repeat</keyword>
<evidence type="ECO:0000256" key="1">
    <source>
        <dbReference type="ARBA" id="ARBA00022723"/>
    </source>
</evidence>
<protein>
    <recommendedName>
        <fullName evidence="7">C2H2-type domain-containing protein</fullName>
    </recommendedName>
</protein>
<dbReference type="SMART" id="SM00355">
    <property type="entry name" value="ZnF_C2H2"/>
    <property type="match status" value="4"/>
</dbReference>